<dbReference type="Pfam" id="PF00850">
    <property type="entry name" value="Hist_deacetyl"/>
    <property type="match status" value="1"/>
</dbReference>
<feature type="non-terminal residue" evidence="12">
    <location>
        <position position="1"/>
    </location>
</feature>
<keyword evidence="8" id="KW-0804">Transcription</keyword>
<comment type="similarity">
    <text evidence="2">Belongs to the histone deacetylase family. HD type 2 subfamily.</text>
</comment>
<evidence type="ECO:0000313" key="13">
    <source>
        <dbReference type="Proteomes" id="UP000023152"/>
    </source>
</evidence>
<evidence type="ECO:0000256" key="7">
    <source>
        <dbReference type="ARBA" id="ARBA00023015"/>
    </source>
</evidence>
<dbReference type="Gene3D" id="3.40.800.20">
    <property type="entry name" value="Histone deacetylase domain"/>
    <property type="match status" value="1"/>
</dbReference>
<keyword evidence="6" id="KW-0156">Chromatin regulator</keyword>
<keyword evidence="7" id="KW-0805">Transcription regulation</keyword>
<keyword evidence="10" id="KW-1133">Transmembrane helix</keyword>
<dbReference type="SUPFAM" id="SSF52768">
    <property type="entry name" value="Arginase/deacetylase"/>
    <property type="match status" value="1"/>
</dbReference>
<evidence type="ECO:0000256" key="1">
    <source>
        <dbReference type="ARBA" id="ARBA00004123"/>
    </source>
</evidence>
<evidence type="ECO:0000256" key="9">
    <source>
        <dbReference type="ARBA" id="ARBA00023242"/>
    </source>
</evidence>
<protein>
    <recommendedName>
        <fullName evidence="3">histone deacetylase</fullName>
        <ecNumber evidence="3">3.5.1.98</ecNumber>
    </recommendedName>
</protein>
<dbReference type="InterPro" id="IPR023801">
    <property type="entry name" value="His_deacetylse_dom"/>
</dbReference>
<name>X6NFJ9_RETFI</name>
<dbReference type="GO" id="GO:0040029">
    <property type="term" value="P:epigenetic regulation of gene expression"/>
    <property type="evidence" value="ECO:0007669"/>
    <property type="project" value="TreeGrafter"/>
</dbReference>
<evidence type="ECO:0000256" key="8">
    <source>
        <dbReference type="ARBA" id="ARBA00023163"/>
    </source>
</evidence>
<comment type="caution">
    <text evidence="12">The sequence shown here is derived from an EMBL/GenBank/DDBJ whole genome shotgun (WGS) entry which is preliminary data.</text>
</comment>
<comment type="subcellular location">
    <subcellularLocation>
        <location evidence="1">Nucleus</location>
    </subcellularLocation>
</comment>
<evidence type="ECO:0000256" key="6">
    <source>
        <dbReference type="ARBA" id="ARBA00022853"/>
    </source>
</evidence>
<dbReference type="AlphaFoldDB" id="X6NFJ9"/>
<keyword evidence="5" id="KW-0378">Hydrolase</keyword>
<evidence type="ECO:0000313" key="12">
    <source>
        <dbReference type="EMBL" id="ETO24751.1"/>
    </source>
</evidence>
<evidence type="ECO:0000259" key="11">
    <source>
        <dbReference type="Pfam" id="PF00850"/>
    </source>
</evidence>
<evidence type="ECO:0000256" key="3">
    <source>
        <dbReference type="ARBA" id="ARBA00012111"/>
    </source>
</evidence>
<evidence type="ECO:0000256" key="5">
    <source>
        <dbReference type="ARBA" id="ARBA00022801"/>
    </source>
</evidence>
<keyword evidence="10" id="KW-0472">Membrane</keyword>
<gene>
    <name evidence="12" type="ORF">RFI_12408</name>
</gene>
<dbReference type="PANTHER" id="PTHR10625:SF5">
    <property type="entry name" value="HISTONE DEACETYLASE"/>
    <property type="match status" value="1"/>
</dbReference>
<organism evidence="12 13">
    <name type="scientific">Reticulomyxa filosa</name>
    <dbReference type="NCBI Taxonomy" id="46433"/>
    <lineage>
        <taxon>Eukaryota</taxon>
        <taxon>Sar</taxon>
        <taxon>Rhizaria</taxon>
        <taxon>Retaria</taxon>
        <taxon>Foraminifera</taxon>
        <taxon>Monothalamids</taxon>
        <taxon>Reticulomyxidae</taxon>
        <taxon>Reticulomyxa</taxon>
    </lineage>
</organism>
<dbReference type="InterPro" id="IPR023696">
    <property type="entry name" value="Ureohydrolase_dom_sf"/>
</dbReference>
<reference evidence="12 13" key="1">
    <citation type="journal article" date="2013" name="Curr. Biol.">
        <title>The Genome of the Foraminiferan Reticulomyxa filosa.</title>
        <authorList>
            <person name="Glockner G."/>
            <person name="Hulsmann N."/>
            <person name="Schleicher M."/>
            <person name="Noegel A.A."/>
            <person name="Eichinger L."/>
            <person name="Gallinger C."/>
            <person name="Pawlowski J."/>
            <person name="Sierra R."/>
            <person name="Euteneuer U."/>
            <person name="Pillet L."/>
            <person name="Moustafa A."/>
            <person name="Platzer M."/>
            <person name="Groth M."/>
            <person name="Szafranski K."/>
            <person name="Schliwa M."/>
        </authorList>
    </citation>
    <scope>NUCLEOTIDE SEQUENCE [LARGE SCALE GENOMIC DNA]</scope>
</reference>
<keyword evidence="13" id="KW-1185">Reference proteome</keyword>
<dbReference type="GO" id="GO:0000118">
    <property type="term" value="C:histone deacetylase complex"/>
    <property type="evidence" value="ECO:0007669"/>
    <property type="project" value="TreeGrafter"/>
</dbReference>
<feature type="transmembrane region" description="Helical" evidence="10">
    <location>
        <begin position="296"/>
        <end position="315"/>
    </location>
</feature>
<dbReference type="EMBL" id="ASPP01008979">
    <property type="protein sequence ID" value="ETO24751.1"/>
    <property type="molecule type" value="Genomic_DNA"/>
</dbReference>
<dbReference type="InterPro" id="IPR037138">
    <property type="entry name" value="His_deacetylse_dom_sf"/>
</dbReference>
<evidence type="ECO:0000256" key="10">
    <source>
        <dbReference type="SAM" id="Phobius"/>
    </source>
</evidence>
<evidence type="ECO:0000256" key="2">
    <source>
        <dbReference type="ARBA" id="ARBA00007738"/>
    </source>
</evidence>
<feature type="domain" description="Histone deacetylase" evidence="11">
    <location>
        <begin position="15"/>
        <end position="254"/>
    </location>
</feature>
<accession>X6NFJ9</accession>
<keyword evidence="9" id="KW-0539">Nucleus</keyword>
<dbReference type="OMA" id="CRCWLVA"/>
<sequence length="318" mass="36373">DWTKKCEALTNESYELINGDTYLCKDTFLSASVSAGLVMEATRKVIRKHSKKEKKKYALTLNRPPGHHCDGHNSHGYCYINNVAVSIDQVRHSINSKIKILVLDVDIHHGDGTQKLFYCDPFVLTVSFHQYDGVFYPCTGKRKEYGPSHLHEAFGTNINIPLYHDFTDYDMLYALRNVVWPIVEQFQPELAFYAVGTDGVEGDLAGPDTRLTPLVFGQICFELKQRCNKIVVVTEGGYTTSYLAEGFDSVLRALSGVGYNNVYSSSFTRLWVRPEMRKAVDFTRRDLKSKWNFPELIFDDSIYLLLCAFAFFIYMQKN</sequence>
<keyword evidence="4" id="KW-0678">Repressor</keyword>
<dbReference type="EC" id="3.5.1.98" evidence="3"/>
<dbReference type="InterPro" id="IPR000286">
    <property type="entry name" value="HDACs"/>
</dbReference>
<dbReference type="Proteomes" id="UP000023152">
    <property type="component" value="Unassembled WGS sequence"/>
</dbReference>
<keyword evidence="10" id="KW-0812">Transmembrane</keyword>
<dbReference type="OrthoDB" id="424012at2759"/>
<dbReference type="GO" id="GO:0141221">
    <property type="term" value="F:histone deacetylase activity, hydrolytic mechanism"/>
    <property type="evidence" value="ECO:0007669"/>
    <property type="project" value="UniProtKB-EC"/>
</dbReference>
<dbReference type="PRINTS" id="PR01270">
    <property type="entry name" value="HDASUPER"/>
</dbReference>
<evidence type="ECO:0000256" key="4">
    <source>
        <dbReference type="ARBA" id="ARBA00022491"/>
    </source>
</evidence>
<proteinExistence type="inferred from homology"/>
<dbReference type="PANTHER" id="PTHR10625">
    <property type="entry name" value="HISTONE DEACETYLASE HDAC1-RELATED"/>
    <property type="match status" value="1"/>
</dbReference>